<feature type="compositionally biased region" description="Low complexity" evidence="1">
    <location>
        <begin position="41"/>
        <end position="52"/>
    </location>
</feature>
<feature type="compositionally biased region" description="Acidic residues" evidence="1">
    <location>
        <begin position="20"/>
        <end position="32"/>
    </location>
</feature>
<name>A0A314Z1F1_PRUYE</name>
<proteinExistence type="predicted"/>
<dbReference type="EMBL" id="PJQY01000477">
    <property type="protein sequence ID" value="PQQ10731.1"/>
    <property type="molecule type" value="Genomic_DNA"/>
</dbReference>
<dbReference type="Proteomes" id="UP000250321">
    <property type="component" value="Unassembled WGS sequence"/>
</dbReference>
<organism evidence="2 3">
    <name type="scientific">Prunus yedoensis var. nudiflora</name>
    <dbReference type="NCBI Taxonomy" id="2094558"/>
    <lineage>
        <taxon>Eukaryota</taxon>
        <taxon>Viridiplantae</taxon>
        <taxon>Streptophyta</taxon>
        <taxon>Embryophyta</taxon>
        <taxon>Tracheophyta</taxon>
        <taxon>Spermatophyta</taxon>
        <taxon>Magnoliopsida</taxon>
        <taxon>eudicotyledons</taxon>
        <taxon>Gunneridae</taxon>
        <taxon>Pentapetalae</taxon>
        <taxon>rosids</taxon>
        <taxon>fabids</taxon>
        <taxon>Rosales</taxon>
        <taxon>Rosaceae</taxon>
        <taxon>Amygdaloideae</taxon>
        <taxon>Amygdaleae</taxon>
        <taxon>Prunus</taxon>
    </lineage>
</organism>
<keyword evidence="3" id="KW-1185">Reference proteome</keyword>
<evidence type="ECO:0000313" key="2">
    <source>
        <dbReference type="EMBL" id="PQQ10731.1"/>
    </source>
</evidence>
<evidence type="ECO:0000256" key="1">
    <source>
        <dbReference type="SAM" id="MobiDB-lite"/>
    </source>
</evidence>
<dbReference type="AlphaFoldDB" id="A0A314Z1F1"/>
<feature type="region of interest" description="Disordered" evidence="1">
    <location>
        <begin position="1"/>
        <end position="66"/>
    </location>
</feature>
<reference evidence="2 3" key="1">
    <citation type="submission" date="2018-02" db="EMBL/GenBank/DDBJ databases">
        <title>Draft genome of wild Prunus yedoensis var. nudiflora.</title>
        <authorList>
            <person name="Baek S."/>
            <person name="Kim J.-H."/>
            <person name="Choi K."/>
            <person name="Kim G.-B."/>
            <person name="Cho A."/>
            <person name="Jang H."/>
            <person name="Shin C.-H."/>
            <person name="Yu H.-J."/>
            <person name="Mun J.-H."/>
        </authorList>
    </citation>
    <scope>NUCLEOTIDE SEQUENCE [LARGE SCALE GENOMIC DNA]</scope>
    <source>
        <strain evidence="3">cv. Jeju island</strain>
        <tissue evidence="2">Leaf</tissue>
    </source>
</reference>
<evidence type="ECO:0000313" key="3">
    <source>
        <dbReference type="Proteomes" id="UP000250321"/>
    </source>
</evidence>
<accession>A0A314Z1F1</accession>
<comment type="caution">
    <text evidence="2">The sequence shown here is derived from an EMBL/GenBank/DDBJ whole genome shotgun (WGS) entry which is preliminary data.</text>
</comment>
<protein>
    <submittedName>
        <fullName evidence="2">Uncharacterized protein</fullName>
    </submittedName>
</protein>
<gene>
    <name evidence="2" type="ORF">Pyn_26368</name>
</gene>
<sequence length="140" mass="15689">MFSHPDGGSQYGGSEYEGSQFEDVEDLEDDETTFTQPNPQPSSAQQRAQQKRPAQDVASGPNNPCRKVIGVVRELKRAKSYKTVQFPPPDFDKVEKIDRFPRVTNRWILATDRFETASLTTSRFPLATGSFEADSPCSKN</sequence>